<dbReference type="OrthoDB" id="9944312at2759"/>
<dbReference type="GO" id="GO:0034384">
    <property type="term" value="P:high-density lipoprotein particle clearance"/>
    <property type="evidence" value="ECO:0007669"/>
    <property type="project" value="TreeGrafter"/>
</dbReference>
<dbReference type="GO" id="GO:0005543">
    <property type="term" value="F:phospholipid binding"/>
    <property type="evidence" value="ECO:0007669"/>
    <property type="project" value="TreeGrafter"/>
</dbReference>
<reference evidence="13 14" key="1">
    <citation type="journal article" date="2018" name="Nat. Ecol. Evol.">
        <title>Shark genomes provide insights into elasmobranch evolution and the origin of vertebrates.</title>
        <authorList>
            <person name="Hara Y"/>
            <person name="Yamaguchi K"/>
            <person name="Onimaru K"/>
            <person name="Kadota M"/>
            <person name="Koyanagi M"/>
            <person name="Keeley SD"/>
            <person name="Tatsumi K"/>
            <person name="Tanaka K"/>
            <person name="Motone F"/>
            <person name="Kageyama Y"/>
            <person name="Nozu R"/>
            <person name="Adachi N"/>
            <person name="Nishimura O"/>
            <person name="Nakagawa R"/>
            <person name="Tanegashima C"/>
            <person name="Kiyatake I"/>
            <person name="Matsumoto R"/>
            <person name="Murakumo K"/>
            <person name="Nishida K"/>
            <person name="Terakita A"/>
            <person name="Kuratani S"/>
            <person name="Sato K"/>
            <person name="Hyodo S Kuraku.S."/>
        </authorList>
    </citation>
    <scope>NUCLEOTIDE SEQUENCE [LARGE SCALE GENOMIC DNA]</scope>
</reference>
<keyword evidence="9" id="KW-0445">Lipid transport</keyword>
<evidence type="ECO:0000256" key="4">
    <source>
        <dbReference type="ARBA" id="ARBA00019937"/>
    </source>
</evidence>
<dbReference type="SUPFAM" id="SSF50814">
    <property type="entry name" value="Lipocalins"/>
    <property type="match status" value="1"/>
</dbReference>
<comment type="subcellular location">
    <subcellularLocation>
        <location evidence="1">Secreted</location>
    </subcellularLocation>
</comment>
<feature type="transmembrane region" description="Helical" evidence="12">
    <location>
        <begin position="24"/>
        <end position="43"/>
    </location>
</feature>
<dbReference type="InterPro" id="IPR012674">
    <property type="entry name" value="Calycin"/>
</dbReference>
<accession>A0A401STC5</accession>
<comment type="function">
    <text evidence="11">Probably involved in lipid transport. Can bind sphingosine-1-phosphate, myristic acid, palmitic acid and stearic acid, retinol, all-trans-retinoic acid and 9-cis-retinoic acid.</text>
</comment>
<evidence type="ECO:0000313" key="14">
    <source>
        <dbReference type="Proteomes" id="UP000287033"/>
    </source>
</evidence>
<evidence type="ECO:0000256" key="10">
    <source>
        <dbReference type="ARBA" id="ARBA00023157"/>
    </source>
</evidence>
<comment type="subunit">
    <text evidence="3">Interacts with LRP2; LRP2 mediates APOM renal uptake and subsequent lysosomal degradation.</text>
</comment>
<evidence type="ECO:0000256" key="9">
    <source>
        <dbReference type="ARBA" id="ARBA00023055"/>
    </source>
</evidence>
<dbReference type="PANTHER" id="PTHR32028">
    <property type="entry name" value="APOLIPOPROTEIN M"/>
    <property type="match status" value="1"/>
</dbReference>
<dbReference type="InterPro" id="IPR022734">
    <property type="entry name" value="ApoM"/>
</dbReference>
<comment type="similarity">
    <text evidence="2">Belongs to the calycin superfamily. Lipocalin family. Highly divergent.</text>
</comment>
<dbReference type="GO" id="GO:0034380">
    <property type="term" value="P:high-density lipoprotein particle assembly"/>
    <property type="evidence" value="ECO:0007669"/>
    <property type="project" value="TreeGrafter"/>
</dbReference>
<evidence type="ECO:0000256" key="5">
    <source>
        <dbReference type="ARBA" id="ARBA00022448"/>
    </source>
</evidence>
<dbReference type="GO" id="GO:0034375">
    <property type="term" value="P:high-density lipoprotein particle remodeling"/>
    <property type="evidence" value="ECO:0007669"/>
    <property type="project" value="TreeGrafter"/>
</dbReference>
<keyword evidence="8" id="KW-0345">HDL</keyword>
<evidence type="ECO:0000256" key="6">
    <source>
        <dbReference type="ARBA" id="ARBA00022525"/>
    </source>
</evidence>
<gene>
    <name evidence="13" type="ORF">chiPu_0012127</name>
</gene>
<keyword evidence="6" id="KW-0964">Secreted</keyword>
<dbReference type="EMBL" id="BEZZ01000537">
    <property type="protein sequence ID" value="GCC33657.1"/>
    <property type="molecule type" value="Genomic_DNA"/>
</dbReference>
<dbReference type="PANTHER" id="PTHR32028:SF1">
    <property type="entry name" value="APOLIPOPROTEIN M"/>
    <property type="match status" value="1"/>
</dbReference>
<dbReference type="OMA" id="SGKWANC"/>
<evidence type="ECO:0000256" key="12">
    <source>
        <dbReference type="SAM" id="Phobius"/>
    </source>
</evidence>
<evidence type="ECO:0000256" key="8">
    <source>
        <dbReference type="ARBA" id="ARBA00022850"/>
    </source>
</evidence>
<proteinExistence type="inferred from homology"/>
<dbReference type="Proteomes" id="UP000287033">
    <property type="component" value="Unassembled WGS sequence"/>
</dbReference>
<dbReference type="GO" id="GO:0034364">
    <property type="term" value="C:high-density lipoprotein particle"/>
    <property type="evidence" value="ECO:0007669"/>
    <property type="project" value="UniProtKB-KW"/>
</dbReference>
<keyword evidence="7" id="KW-0732">Signal</keyword>
<dbReference type="Gene3D" id="2.40.128.20">
    <property type="match status" value="1"/>
</dbReference>
<keyword evidence="12" id="KW-0472">Membrane</keyword>
<keyword evidence="12" id="KW-0812">Transmembrane</keyword>
<keyword evidence="14" id="KW-1185">Reference proteome</keyword>
<name>A0A401STC5_CHIPU</name>
<dbReference type="STRING" id="137246.A0A401STC5"/>
<evidence type="ECO:0000256" key="7">
    <source>
        <dbReference type="ARBA" id="ARBA00022729"/>
    </source>
</evidence>
<dbReference type="GO" id="GO:0033344">
    <property type="term" value="P:cholesterol efflux"/>
    <property type="evidence" value="ECO:0007669"/>
    <property type="project" value="TreeGrafter"/>
</dbReference>
<protein>
    <recommendedName>
        <fullName evidence="4">Apolipoprotein M</fullName>
    </recommendedName>
</protein>
<evidence type="ECO:0000256" key="3">
    <source>
        <dbReference type="ARBA" id="ARBA00011559"/>
    </source>
</evidence>
<dbReference type="AlphaFoldDB" id="A0A401STC5"/>
<keyword evidence="12" id="KW-1133">Transmembrane helix</keyword>
<evidence type="ECO:0000256" key="11">
    <source>
        <dbReference type="ARBA" id="ARBA00025553"/>
    </source>
</evidence>
<dbReference type="Pfam" id="PF11032">
    <property type="entry name" value="ApoM"/>
    <property type="match status" value="1"/>
</dbReference>
<evidence type="ECO:0000256" key="1">
    <source>
        <dbReference type="ARBA" id="ARBA00004613"/>
    </source>
</evidence>
<dbReference type="GO" id="GO:0034362">
    <property type="term" value="C:low-density lipoprotein particle"/>
    <property type="evidence" value="ECO:0007669"/>
    <property type="project" value="TreeGrafter"/>
</dbReference>
<dbReference type="GO" id="GO:0005319">
    <property type="term" value="F:lipid transporter activity"/>
    <property type="evidence" value="ECO:0007669"/>
    <property type="project" value="TreeGrafter"/>
</dbReference>
<feature type="non-terminal residue" evidence="13">
    <location>
        <position position="1"/>
    </location>
</feature>
<comment type="caution">
    <text evidence="13">The sequence shown here is derived from an EMBL/GenBank/DDBJ whole genome shotgun (WGS) entry which is preliminary data.</text>
</comment>
<organism evidence="13 14">
    <name type="scientific">Chiloscyllium punctatum</name>
    <name type="common">Brownbanded bambooshark</name>
    <name type="synonym">Hemiscyllium punctatum</name>
    <dbReference type="NCBI Taxonomy" id="137246"/>
    <lineage>
        <taxon>Eukaryota</taxon>
        <taxon>Metazoa</taxon>
        <taxon>Chordata</taxon>
        <taxon>Craniata</taxon>
        <taxon>Vertebrata</taxon>
        <taxon>Chondrichthyes</taxon>
        <taxon>Elasmobranchii</taxon>
        <taxon>Galeomorphii</taxon>
        <taxon>Galeoidea</taxon>
        <taxon>Orectolobiformes</taxon>
        <taxon>Hemiscylliidae</taxon>
        <taxon>Chiloscyllium</taxon>
    </lineage>
</organism>
<evidence type="ECO:0000313" key="13">
    <source>
        <dbReference type="EMBL" id="GCC33657.1"/>
    </source>
</evidence>
<sequence>STWICQGSTSGNQAQTATLTLERVFLPSLSLSLSLSLGFAVMYQRLWSWMIYLSGLTLQLLWNCEYDDKVAAGSLNKTQYSGKWYFIMMAADSDASLLKFRAMDSHIFQLTPMEAEQKLLLQGEIRLSQSMKCLSRQWIYHINNKTQEMILESRPYQKTEIFVNDSDDYIVLLESQDKGSERFRRLMLYGRSPALTDFARLKFEHRAKCMNLTAIFVLEQAQEPCEIS</sequence>
<keyword evidence="10" id="KW-1015">Disulfide bond</keyword>
<evidence type="ECO:0000256" key="2">
    <source>
        <dbReference type="ARBA" id="ARBA00007071"/>
    </source>
</evidence>
<dbReference type="GO" id="GO:0034361">
    <property type="term" value="C:very-low-density lipoprotein particle"/>
    <property type="evidence" value="ECO:0007669"/>
    <property type="project" value="TreeGrafter"/>
</dbReference>
<keyword evidence="5" id="KW-0813">Transport</keyword>